<sequence>MKAYENMLVQMRNESLPAENRPTPGQINDHIAMMRHARHEISITEKAYTESRAAAEKAKPGVTFEAATGLPTLQRRTIDLEIASGKKAVDWANEQMEAHSSWDTNETPQDEETKGKLGRFRQKVDDDMGALIRQQAGLKAHWDRARKWKGDHVEGGSESELKEEGGIGEGEEGAKVDVVDAQPL</sequence>
<gene>
    <name evidence="2" type="ORF">LTR78_010554</name>
</gene>
<dbReference type="AlphaFoldDB" id="A0AAE0TM75"/>
<evidence type="ECO:0000313" key="3">
    <source>
        <dbReference type="Proteomes" id="UP001274830"/>
    </source>
</evidence>
<organism evidence="2 3">
    <name type="scientific">Recurvomyces mirabilis</name>
    <dbReference type="NCBI Taxonomy" id="574656"/>
    <lineage>
        <taxon>Eukaryota</taxon>
        <taxon>Fungi</taxon>
        <taxon>Dikarya</taxon>
        <taxon>Ascomycota</taxon>
        <taxon>Pezizomycotina</taxon>
        <taxon>Dothideomycetes</taxon>
        <taxon>Dothideomycetidae</taxon>
        <taxon>Mycosphaerellales</taxon>
        <taxon>Teratosphaeriaceae</taxon>
        <taxon>Recurvomyces</taxon>
    </lineage>
</organism>
<reference evidence="2" key="1">
    <citation type="submission" date="2023-07" db="EMBL/GenBank/DDBJ databases">
        <title>Black Yeasts Isolated from many extreme environments.</title>
        <authorList>
            <person name="Coleine C."/>
            <person name="Stajich J.E."/>
            <person name="Selbmann L."/>
        </authorList>
    </citation>
    <scope>NUCLEOTIDE SEQUENCE</scope>
    <source>
        <strain evidence="2">CCFEE 5485</strain>
    </source>
</reference>
<keyword evidence="3" id="KW-1185">Reference proteome</keyword>
<accession>A0AAE0TM75</accession>
<feature type="region of interest" description="Disordered" evidence="1">
    <location>
        <begin position="149"/>
        <end position="184"/>
    </location>
</feature>
<dbReference type="EMBL" id="JAUTXT010000079">
    <property type="protein sequence ID" value="KAK3669554.1"/>
    <property type="molecule type" value="Genomic_DNA"/>
</dbReference>
<protein>
    <submittedName>
        <fullName evidence="2">Uncharacterized protein</fullName>
    </submittedName>
</protein>
<dbReference type="Proteomes" id="UP001274830">
    <property type="component" value="Unassembled WGS sequence"/>
</dbReference>
<feature type="compositionally biased region" description="Basic and acidic residues" evidence="1">
    <location>
        <begin position="149"/>
        <end position="165"/>
    </location>
</feature>
<evidence type="ECO:0000256" key="1">
    <source>
        <dbReference type="SAM" id="MobiDB-lite"/>
    </source>
</evidence>
<name>A0AAE0TM75_9PEZI</name>
<evidence type="ECO:0000313" key="2">
    <source>
        <dbReference type="EMBL" id="KAK3669554.1"/>
    </source>
</evidence>
<comment type="caution">
    <text evidence="2">The sequence shown here is derived from an EMBL/GenBank/DDBJ whole genome shotgun (WGS) entry which is preliminary data.</text>
</comment>
<proteinExistence type="predicted"/>